<reference evidence="2" key="1">
    <citation type="submission" date="2022-09" db="EMBL/GenBank/DDBJ databases">
        <title>Diversity of Dellaglioa algida.</title>
        <authorList>
            <person name="Matthias E."/>
            <person name="Werum V."/>
        </authorList>
    </citation>
    <scope>NUCLEOTIDE SEQUENCE</scope>
    <source>
        <strain evidence="2">TMW 2.2523</strain>
    </source>
</reference>
<dbReference type="PRINTS" id="PR00413">
    <property type="entry name" value="HADHALOGNASE"/>
</dbReference>
<dbReference type="PANTHER" id="PTHR43316:SF9">
    <property type="entry name" value="ACID DEHALOGENASE, PUTATIVE (AFU_ORTHOLOGUE AFUA_6G14460)-RELATED"/>
    <property type="match status" value="1"/>
</dbReference>
<keyword evidence="3" id="KW-1185">Reference proteome</keyword>
<proteinExistence type="predicted"/>
<dbReference type="Proteomes" id="UP001081467">
    <property type="component" value="Unassembled WGS sequence"/>
</dbReference>
<dbReference type="SUPFAM" id="SSF56784">
    <property type="entry name" value="HAD-like"/>
    <property type="match status" value="1"/>
</dbReference>
<dbReference type="InterPro" id="IPR051540">
    <property type="entry name" value="S-2-haloacid_dehalogenase"/>
</dbReference>
<dbReference type="InterPro" id="IPR023214">
    <property type="entry name" value="HAD_sf"/>
</dbReference>
<evidence type="ECO:0000313" key="3">
    <source>
        <dbReference type="Proteomes" id="UP001081467"/>
    </source>
</evidence>
<dbReference type="Gene3D" id="1.10.150.750">
    <property type="match status" value="1"/>
</dbReference>
<dbReference type="Gene3D" id="3.40.50.1000">
    <property type="entry name" value="HAD superfamily/HAD-like"/>
    <property type="match status" value="1"/>
</dbReference>
<dbReference type="InterPro" id="IPR006439">
    <property type="entry name" value="HAD-SF_hydro_IA"/>
</dbReference>
<protein>
    <submittedName>
        <fullName evidence="2">HAD hydrolase-like protein</fullName>
    </submittedName>
</protein>
<dbReference type="RefSeq" id="WP_269023989.1">
    <property type="nucleotide sequence ID" value="NZ_JANXKW010000003.1"/>
</dbReference>
<evidence type="ECO:0000313" key="2">
    <source>
        <dbReference type="EMBL" id="MCZ2491527.1"/>
    </source>
</evidence>
<dbReference type="SFLD" id="SFLDG01129">
    <property type="entry name" value="C1.5:_HAD__Beta-PGM__Phosphata"/>
    <property type="match status" value="1"/>
</dbReference>
<name>A0ABT4JNX3_9LACO</name>
<organism evidence="2 3">
    <name type="scientific">Dellaglioa carnosa</name>
    <dbReference type="NCBI Taxonomy" id="2995136"/>
    <lineage>
        <taxon>Bacteria</taxon>
        <taxon>Bacillati</taxon>
        <taxon>Bacillota</taxon>
        <taxon>Bacilli</taxon>
        <taxon>Lactobacillales</taxon>
        <taxon>Lactobacillaceae</taxon>
        <taxon>Dellaglioa</taxon>
    </lineage>
</organism>
<dbReference type="Pfam" id="PF00702">
    <property type="entry name" value="Hydrolase"/>
    <property type="match status" value="1"/>
</dbReference>
<accession>A0ABT4JNX3</accession>
<keyword evidence="1" id="KW-0378">Hydrolase</keyword>
<gene>
    <name evidence="2" type="ORF">N0K80_05070</name>
</gene>
<dbReference type="EMBL" id="JANXLI010000003">
    <property type="protein sequence ID" value="MCZ2491527.1"/>
    <property type="molecule type" value="Genomic_DNA"/>
</dbReference>
<dbReference type="InterPro" id="IPR036412">
    <property type="entry name" value="HAD-like_sf"/>
</dbReference>
<dbReference type="PANTHER" id="PTHR43316">
    <property type="entry name" value="HYDROLASE, HALOACID DELAHOGENASE-RELATED"/>
    <property type="match status" value="1"/>
</dbReference>
<sequence>MSVLTFDCYGTLLNSDIIYEYIEKVAKEHGVDGQHARDIFTMYEDRLMYGEPYQDYDQILKQILEYCDFELKTDFFKGEYDNLIAIHFNFKLHPDVLPALKKLKEQGHQIYLMSNTMHRFMDKHSEQFDGVVDGVFLAEDMHCYKPDLNFFKQVQAKLAFTNDNHVHIAKGYWWDIVPATKLGWSKIWINRDQKQGFEQEAPYLELPDLTDLVTLIKK</sequence>
<evidence type="ECO:0000256" key="1">
    <source>
        <dbReference type="ARBA" id="ARBA00022801"/>
    </source>
</evidence>
<dbReference type="SFLD" id="SFLDS00003">
    <property type="entry name" value="Haloacid_Dehalogenase"/>
    <property type="match status" value="1"/>
</dbReference>
<comment type="caution">
    <text evidence="2">The sequence shown here is derived from an EMBL/GenBank/DDBJ whole genome shotgun (WGS) entry which is preliminary data.</text>
</comment>